<dbReference type="EMBL" id="VSSQ01007654">
    <property type="protein sequence ID" value="MPM36581.1"/>
    <property type="molecule type" value="Genomic_DNA"/>
</dbReference>
<protein>
    <recommendedName>
        <fullName evidence="2">Outer membrane protein beta-barrel domain-containing protein</fullName>
    </recommendedName>
</protein>
<evidence type="ECO:0000259" key="2">
    <source>
        <dbReference type="Pfam" id="PF14905"/>
    </source>
</evidence>
<feature type="compositionally biased region" description="Polar residues" evidence="1">
    <location>
        <begin position="110"/>
        <end position="119"/>
    </location>
</feature>
<dbReference type="Pfam" id="PF14905">
    <property type="entry name" value="OMP_b-brl_3"/>
    <property type="match status" value="1"/>
</dbReference>
<proteinExistence type="predicted"/>
<comment type="caution">
    <text evidence="3">The sequence shown here is derived from an EMBL/GenBank/DDBJ whole genome shotgun (WGS) entry which is preliminary data.</text>
</comment>
<dbReference type="InterPro" id="IPR041700">
    <property type="entry name" value="OMP_b-brl_3"/>
</dbReference>
<reference evidence="3" key="1">
    <citation type="submission" date="2019-08" db="EMBL/GenBank/DDBJ databases">
        <authorList>
            <person name="Kucharzyk K."/>
            <person name="Murdoch R.W."/>
            <person name="Higgins S."/>
            <person name="Loffler F."/>
        </authorList>
    </citation>
    <scope>NUCLEOTIDE SEQUENCE</scope>
</reference>
<feature type="domain" description="Outer membrane protein beta-barrel" evidence="2">
    <location>
        <begin position="134"/>
        <end position="475"/>
    </location>
</feature>
<feature type="region of interest" description="Disordered" evidence="1">
    <location>
        <begin position="88"/>
        <end position="119"/>
    </location>
</feature>
<evidence type="ECO:0000313" key="3">
    <source>
        <dbReference type="EMBL" id="MPM36581.1"/>
    </source>
</evidence>
<evidence type="ECO:0000256" key="1">
    <source>
        <dbReference type="SAM" id="MobiDB-lite"/>
    </source>
</evidence>
<dbReference type="AlphaFoldDB" id="A0A644Z9B6"/>
<organism evidence="3">
    <name type="scientific">bioreactor metagenome</name>
    <dbReference type="NCBI Taxonomy" id="1076179"/>
    <lineage>
        <taxon>unclassified sequences</taxon>
        <taxon>metagenomes</taxon>
        <taxon>ecological metagenomes</taxon>
    </lineage>
</organism>
<dbReference type="SUPFAM" id="SSF56935">
    <property type="entry name" value="Porins"/>
    <property type="match status" value="1"/>
</dbReference>
<accession>A0A644Z9B6</accession>
<sequence length="614" mass="68107">METINVGVEGATEIKNSPYTLNGSFQTNIDMNPSFNSRRRQTFLTDSSFIYNNKSTSDRRTQSNNFNAGILTKITSKHNITAKISGKIGETNSSSTSEYRTDGVHGTRINEGQSNNSSINKDKSLSINFSEFLKMKKKGRVLSFGAQARIGDNSSTGFNNSYTTKYSNNTSTTDTIRKKSIGEGYNGSISGNIGYNEPLTKTLFLNLSYNFGINRNHSDKASFDWNPITKNYDIVDKKYSSLYDYLNIYQNIGIILKKDFKKGSVSAGFGASPSYIKTENNGNKISNSTVNYYPTIRYEYTGNKNHFLTLSYSGSTSQPSATQLQPLPNITNPLYIVTGNPGLISSFMNKADIQFRGNFAKKTISLMTNLSCSYLMNGITNVNAYGKGGVQYSAPINADGTYSGSVMTSLNIAAFKKKVNFGYNFRLSVNNSASYTAQIKPEAEADPSKIGINDFINISKIFNNNIRLNNTLSISGRFKGFDIYSSLRAGYNNTLYSVEGRKNPETWDFSFTTLAVYSTEKGLSAVLTGGVSKGKGYNSEQDKTRTLINLSLNQKFFKNKLSCQVGVTDLLNQNKGINRIISENFIEDSENYVMKRYFTLTLTYNIGKPMGNFD</sequence>
<gene>
    <name evidence="3" type="ORF">SDC9_83180</name>
</gene>
<name>A0A644Z9B6_9ZZZZ</name>